<protein>
    <submittedName>
        <fullName evidence="2">Uncharacterized protein</fullName>
    </submittedName>
</protein>
<organism evidence="2 3">
    <name type="scientific">Bradyrhizobium frederickii</name>
    <dbReference type="NCBI Taxonomy" id="2560054"/>
    <lineage>
        <taxon>Bacteria</taxon>
        <taxon>Pseudomonadati</taxon>
        <taxon>Pseudomonadota</taxon>
        <taxon>Alphaproteobacteria</taxon>
        <taxon>Hyphomicrobiales</taxon>
        <taxon>Nitrobacteraceae</taxon>
        <taxon>Bradyrhizobium</taxon>
    </lineage>
</organism>
<proteinExistence type="predicted"/>
<evidence type="ECO:0000313" key="2">
    <source>
        <dbReference type="EMBL" id="TFV78860.1"/>
    </source>
</evidence>
<dbReference type="RefSeq" id="WP_135162772.1">
    <property type="nucleotide sequence ID" value="NZ_SPQS01000003.1"/>
</dbReference>
<sequence length="90" mass="9830">MPQSGTERQSVGQIAFCGLVFLCTAIPVGLLLRVGWRDWTLFAGLWAVMYFMGGIGWFPRGTPIQKAFSYGLLVGTVLPALEWAAMLHGP</sequence>
<keyword evidence="1" id="KW-0812">Transmembrane</keyword>
<accession>A0A4Y9PFE3</accession>
<evidence type="ECO:0000256" key="1">
    <source>
        <dbReference type="SAM" id="Phobius"/>
    </source>
</evidence>
<dbReference type="AlphaFoldDB" id="A0A4Y9PFE3"/>
<gene>
    <name evidence="2" type="ORF">E4K64_06710</name>
</gene>
<feature type="transmembrane region" description="Helical" evidence="1">
    <location>
        <begin position="12"/>
        <end position="32"/>
    </location>
</feature>
<dbReference type="Proteomes" id="UP000297700">
    <property type="component" value="Unassembled WGS sequence"/>
</dbReference>
<dbReference type="EMBL" id="SPQS01000003">
    <property type="protein sequence ID" value="TFV78860.1"/>
    <property type="molecule type" value="Genomic_DNA"/>
</dbReference>
<feature type="transmembrane region" description="Helical" evidence="1">
    <location>
        <begin position="39"/>
        <end position="58"/>
    </location>
</feature>
<name>A0A4Y9PFE3_9BRAD</name>
<keyword evidence="1" id="KW-1133">Transmembrane helix</keyword>
<feature type="transmembrane region" description="Helical" evidence="1">
    <location>
        <begin position="70"/>
        <end position="87"/>
    </location>
</feature>
<reference evidence="2 3" key="1">
    <citation type="submission" date="2019-03" db="EMBL/GenBank/DDBJ databases">
        <title>Bradyrhizobium strains diversity.</title>
        <authorList>
            <person name="Urquiaga M.C.O."/>
            <person name="Hungria M."/>
            <person name="Delamuta J.R.M."/>
            <person name="Klepa M.S."/>
        </authorList>
    </citation>
    <scope>NUCLEOTIDE SEQUENCE [LARGE SCALE GENOMIC DNA]</scope>
    <source>
        <strain evidence="2 3">CNPSo 3426</strain>
    </source>
</reference>
<keyword evidence="1" id="KW-0472">Membrane</keyword>
<evidence type="ECO:0000313" key="3">
    <source>
        <dbReference type="Proteomes" id="UP000297700"/>
    </source>
</evidence>
<comment type="caution">
    <text evidence="2">The sequence shown here is derived from an EMBL/GenBank/DDBJ whole genome shotgun (WGS) entry which is preliminary data.</text>
</comment>